<dbReference type="GO" id="GO:0032259">
    <property type="term" value="P:methylation"/>
    <property type="evidence" value="ECO:0007669"/>
    <property type="project" value="UniProtKB-KW"/>
</dbReference>
<feature type="binding site" evidence="1">
    <location>
        <position position="32"/>
    </location>
    <ligand>
        <name>Zn(2+)</name>
        <dbReference type="ChEBI" id="CHEBI:29105"/>
    </ligand>
</feature>
<feature type="binding site" evidence="1">
    <location>
        <position position="50"/>
    </location>
    <ligand>
        <name>Zn(2+)</name>
        <dbReference type="ChEBI" id="CHEBI:29105"/>
    </ligand>
</feature>
<evidence type="ECO:0000259" key="3">
    <source>
        <dbReference type="Pfam" id="PF13649"/>
    </source>
</evidence>
<dbReference type="Pfam" id="PF21302">
    <property type="entry name" value="Zn_ribbon_RlmA"/>
    <property type="match status" value="1"/>
</dbReference>
<feature type="binding site" evidence="2">
    <location>
        <position position="89"/>
    </location>
    <ligand>
        <name>S-adenosyl-L-methionine</name>
        <dbReference type="ChEBI" id="CHEBI:59789"/>
    </ligand>
</feature>
<dbReference type="PANTHER" id="PTHR43460:SF1">
    <property type="entry name" value="METHYLTRANSFERASE TYPE 11 DOMAIN-CONTAINING PROTEIN"/>
    <property type="match status" value="1"/>
</dbReference>
<dbReference type="InterPro" id="IPR048647">
    <property type="entry name" value="RlmA_N"/>
</dbReference>
<keyword evidence="5" id="KW-0808">Transferase</keyword>
<reference evidence="5 6" key="1">
    <citation type="journal article" date="2019" name="Indoor Air">
        <title>Impacts of indoor surface finishes on bacterial viability.</title>
        <authorList>
            <person name="Hu J."/>
            <person name="Maamar S.B."/>
            <person name="Glawe A.J."/>
            <person name="Gottel N."/>
            <person name="Gilbert J.A."/>
            <person name="Hartmann E.M."/>
        </authorList>
    </citation>
    <scope>NUCLEOTIDE SEQUENCE [LARGE SCALE GENOMIC DNA]</scope>
    <source>
        <strain evidence="5 6">AF060A6</strain>
    </source>
</reference>
<feature type="domain" description="Methyltransferase" evidence="3">
    <location>
        <begin position="110"/>
        <end position="194"/>
    </location>
</feature>
<dbReference type="PIRSF" id="PIRSF018249">
    <property type="entry name" value="MyrA_prd"/>
    <property type="match status" value="1"/>
</dbReference>
<feature type="binding site" evidence="2">
    <location>
        <position position="205"/>
    </location>
    <ligand>
        <name>S-adenosyl-L-methionine</name>
        <dbReference type="ChEBI" id="CHEBI:59789"/>
    </ligand>
</feature>
<sequence length="292" mass="33535">MNEVAFVLQKNKRILSANYVKEFEAMFACPICHSTMKVMESKSFICSNHHTFDFTKQGYVNFMTRPVNGKYNKELFEARRNLIVDEGFFEPLNHEIADIINAYSGNTISILDMGCGEGSHLNNISMIVNKDVVGVGIDISKEGIKSTSKNYNDKIWAMADLANTPFQDVTFDVILNILSPSNYTECNRLLKTNGVVIKVVPSSGYLKELRERIFANRSYSNMNTIKRFQENFRFVDQKRLTYTKILDKPAIEWLIQMTPMTWSKKEKVITFLNKESVQITIDFDILIGKNNL</sequence>
<feature type="binding site" evidence="2">
    <location>
        <begin position="117"/>
        <end position="118"/>
    </location>
    <ligand>
        <name>S-adenosyl-L-methionine</name>
        <dbReference type="ChEBI" id="CHEBI:59789"/>
    </ligand>
</feature>
<dbReference type="InterPro" id="IPR016718">
    <property type="entry name" value="rRNA_m1G-MeTrfase_A_prd"/>
</dbReference>
<accession>A0A4S3PMX0</accession>
<name>A0A4S3PMX0_9BACI</name>
<dbReference type="AlphaFoldDB" id="A0A4S3PMX0"/>
<evidence type="ECO:0000313" key="5">
    <source>
        <dbReference type="EMBL" id="THE10778.1"/>
    </source>
</evidence>
<dbReference type="GO" id="GO:0008168">
    <property type="term" value="F:methyltransferase activity"/>
    <property type="evidence" value="ECO:0007669"/>
    <property type="project" value="UniProtKB-KW"/>
</dbReference>
<dbReference type="Gene3D" id="3.40.50.150">
    <property type="entry name" value="Vaccinia Virus protein VP39"/>
    <property type="match status" value="1"/>
</dbReference>
<feature type="binding site" evidence="1">
    <location>
        <position position="46"/>
    </location>
    <ligand>
        <name>Zn(2+)</name>
        <dbReference type="ChEBI" id="CHEBI:29105"/>
    </ligand>
</feature>
<proteinExistence type="predicted"/>
<gene>
    <name evidence="5" type="ORF">E1I69_17705</name>
</gene>
<evidence type="ECO:0000256" key="2">
    <source>
        <dbReference type="PIRSR" id="PIRSR018249-2"/>
    </source>
</evidence>
<dbReference type="InterPro" id="IPR041698">
    <property type="entry name" value="Methyltransf_25"/>
</dbReference>
<dbReference type="Proteomes" id="UP000306477">
    <property type="component" value="Unassembled WGS sequence"/>
</dbReference>
<feature type="binding site" evidence="1">
    <location>
        <position position="29"/>
    </location>
    <ligand>
        <name>Zn(2+)</name>
        <dbReference type="ChEBI" id="CHEBI:29105"/>
    </ligand>
</feature>
<dbReference type="Pfam" id="PF13649">
    <property type="entry name" value="Methyltransf_25"/>
    <property type="match status" value="1"/>
</dbReference>
<keyword evidence="2" id="KW-0949">S-adenosyl-L-methionine</keyword>
<dbReference type="EMBL" id="SLUB01000040">
    <property type="protein sequence ID" value="THE10778.1"/>
    <property type="molecule type" value="Genomic_DNA"/>
</dbReference>
<dbReference type="SUPFAM" id="SSF53335">
    <property type="entry name" value="S-adenosyl-L-methionine-dependent methyltransferases"/>
    <property type="match status" value="1"/>
</dbReference>
<evidence type="ECO:0000313" key="6">
    <source>
        <dbReference type="Proteomes" id="UP000306477"/>
    </source>
</evidence>
<keyword evidence="6" id="KW-1185">Reference proteome</keyword>
<keyword evidence="1" id="KW-0862">Zinc</keyword>
<dbReference type="GO" id="GO:0046872">
    <property type="term" value="F:metal ion binding"/>
    <property type="evidence" value="ECO:0007669"/>
    <property type="project" value="UniProtKB-KW"/>
</dbReference>
<dbReference type="InterPro" id="IPR029063">
    <property type="entry name" value="SAM-dependent_MTases_sf"/>
</dbReference>
<protein>
    <submittedName>
        <fullName evidence="5">Methyltransferase domain-containing protein</fullName>
    </submittedName>
</protein>
<evidence type="ECO:0000256" key="1">
    <source>
        <dbReference type="PIRSR" id="PIRSR018249-1"/>
    </source>
</evidence>
<keyword evidence="5" id="KW-0489">Methyltransferase</keyword>
<comment type="caution">
    <text evidence="5">The sequence shown here is derived from an EMBL/GenBank/DDBJ whole genome shotgun (WGS) entry which is preliminary data.</text>
</comment>
<dbReference type="OrthoDB" id="5522265at2"/>
<keyword evidence="1" id="KW-0479">Metal-binding</keyword>
<evidence type="ECO:0000259" key="4">
    <source>
        <dbReference type="Pfam" id="PF21302"/>
    </source>
</evidence>
<feature type="domain" description="23S rRNA (guanine(745)-N(1))-methyltransferase N-terminal" evidence="4">
    <location>
        <begin position="27"/>
        <end position="71"/>
    </location>
</feature>
<organism evidence="5 6">
    <name type="scientific">Bacillus timonensis</name>
    <dbReference type="NCBI Taxonomy" id="1033734"/>
    <lineage>
        <taxon>Bacteria</taxon>
        <taxon>Bacillati</taxon>
        <taxon>Bacillota</taxon>
        <taxon>Bacilli</taxon>
        <taxon>Bacillales</taxon>
        <taxon>Bacillaceae</taxon>
        <taxon>Bacillus</taxon>
    </lineage>
</organism>
<dbReference type="PANTHER" id="PTHR43460">
    <property type="entry name" value="METHYLTRANSFERASE"/>
    <property type="match status" value="1"/>
</dbReference>
<dbReference type="InterPro" id="IPR052939">
    <property type="entry name" value="23S_rRNA_MeTrnsfrase_RlmA"/>
</dbReference>